<comment type="caution">
    <text evidence="1">The sequence shown here is derived from an EMBL/GenBank/DDBJ whole genome shotgun (WGS) entry which is preliminary data.</text>
</comment>
<proteinExistence type="predicted"/>
<dbReference type="PANTHER" id="PTHR37954">
    <property type="entry name" value="BLL4979 PROTEIN"/>
    <property type="match status" value="1"/>
</dbReference>
<dbReference type="InterPro" id="IPR003748">
    <property type="entry name" value="DUF169"/>
</dbReference>
<accession>A0ABT1SBP8</accession>
<gene>
    <name evidence="1" type="ORF">NE686_12415</name>
</gene>
<dbReference type="RefSeq" id="WP_256311752.1">
    <property type="nucleotide sequence ID" value="NZ_JANGAC010000009.1"/>
</dbReference>
<reference evidence="1 2" key="1">
    <citation type="submission" date="2022-06" db="EMBL/GenBank/DDBJ databases">
        <title>Isolation of gut microbiota from human fecal samples.</title>
        <authorList>
            <person name="Pamer E.G."/>
            <person name="Barat B."/>
            <person name="Waligurski E."/>
            <person name="Medina S."/>
            <person name="Paddock L."/>
            <person name="Mostad J."/>
        </authorList>
    </citation>
    <scope>NUCLEOTIDE SEQUENCE [LARGE SCALE GENOMIC DNA]</scope>
    <source>
        <strain evidence="1 2">DFI.7.95</strain>
    </source>
</reference>
<evidence type="ECO:0000313" key="2">
    <source>
        <dbReference type="Proteomes" id="UP001524478"/>
    </source>
</evidence>
<name>A0ABT1SBP8_9FIRM</name>
<evidence type="ECO:0000313" key="1">
    <source>
        <dbReference type="EMBL" id="MCQ4923896.1"/>
    </source>
</evidence>
<dbReference type="PANTHER" id="PTHR37954:SF3">
    <property type="entry name" value="DUF169 DOMAIN-CONTAINING PROTEIN"/>
    <property type="match status" value="1"/>
</dbReference>
<dbReference type="Proteomes" id="UP001524478">
    <property type="component" value="Unassembled WGS sequence"/>
</dbReference>
<sequence length="271" mass="30558">MSDINTSSILLESLLELERKAVGIKFIFEKEEYDEFKANTIDNMMAYCTIVRNASQGKSYKVCLKNFACLGAAMALGLLKPNNGTISGKRRSENGSYKDLCISRSLSRDMVYCHHEIYGVGIMPLEQYEENPDVVIIITDPYNAMRIIQGNAYHNGQAKGIKMAGMQALCQECTSFPFETNEINISMMCSGTRLLAQWKRDELAIGIPFNKFATILDGIKQTVNPLERNPQKKIIEKKLKENNLEGTLNIEYNKNYDDGAYIGIKGLDNYK</sequence>
<protein>
    <submittedName>
        <fullName evidence="1">DUF169 domain-containing protein</fullName>
    </submittedName>
</protein>
<organism evidence="1 2">
    <name type="scientific">Tissierella carlieri</name>
    <dbReference type="NCBI Taxonomy" id="689904"/>
    <lineage>
        <taxon>Bacteria</taxon>
        <taxon>Bacillati</taxon>
        <taxon>Bacillota</taxon>
        <taxon>Tissierellia</taxon>
        <taxon>Tissierellales</taxon>
        <taxon>Tissierellaceae</taxon>
        <taxon>Tissierella</taxon>
    </lineage>
</organism>
<dbReference type="EMBL" id="JANGAC010000009">
    <property type="protein sequence ID" value="MCQ4923896.1"/>
    <property type="molecule type" value="Genomic_DNA"/>
</dbReference>
<dbReference type="Pfam" id="PF02596">
    <property type="entry name" value="DUF169"/>
    <property type="match status" value="1"/>
</dbReference>
<keyword evidence="2" id="KW-1185">Reference proteome</keyword>